<dbReference type="GO" id="GO:0005886">
    <property type="term" value="C:plasma membrane"/>
    <property type="evidence" value="ECO:0007669"/>
    <property type="project" value="UniProtKB-SubCell"/>
</dbReference>
<dbReference type="EMBL" id="BOPV01000001">
    <property type="protein sequence ID" value="GIL40672.1"/>
    <property type="molecule type" value="Genomic_DNA"/>
</dbReference>
<feature type="transmembrane region" description="Helical" evidence="10">
    <location>
        <begin position="374"/>
        <end position="400"/>
    </location>
</feature>
<feature type="transmembrane region" description="Helical" evidence="10">
    <location>
        <begin position="107"/>
        <end position="129"/>
    </location>
</feature>
<dbReference type="InterPro" id="IPR002528">
    <property type="entry name" value="MATE_fam"/>
</dbReference>
<evidence type="ECO:0000256" key="5">
    <source>
        <dbReference type="ARBA" id="ARBA00022692"/>
    </source>
</evidence>
<keyword evidence="3" id="KW-0050">Antiport</keyword>
<keyword evidence="2" id="KW-0813">Transport</keyword>
<evidence type="ECO:0000256" key="1">
    <source>
        <dbReference type="ARBA" id="ARBA00004429"/>
    </source>
</evidence>
<dbReference type="Proteomes" id="UP000681075">
    <property type="component" value="Unassembled WGS sequence"/>
</dbReference>
<feature type="transmembrane region" description="Helical" evidence="10">
    <location>
        <begin position="439"/>
        <end position="460"/>
    </location>
</feature>
<comment type="caution">
    <text evidence="11">The sequence shown here is derived from an EMBL/GenBank/DDBJ whole genome shotgun (WGS) entry which is preliminary data.</text>
</comment>
<dbReference type="RefSeq" id="WP_420243831.1">
    <property type="nucleotide sequence ID" value="NZ_BOPV01000001.1"/>
</dbReference>
<evidence type="ECO:0000256" key="10">
    <source>
        <dbReference type="SAM" id="Phobius"/>
    </source>
</evidence>
<dbReference type="InterPro" id="IPR050222">
    <property type="entry name" value="MATE_MdtK"/>
</dbReference>
<evidence type="ECO:0000256" key="4">
    <source>
        <dbReference type="ARBA" id="ARBA00022475"/>
    </source>
</evidence>
<evidence type="ECO:0000313" key="11">
    <source>
        <dbReference type="EMBL" id="GIL40672.1"/>
    </source>
</evidence>
<dbReference type="AlphaFoldDB" id="A0A8S8XF93"/>
<feature type="transmembrane region" description="Helical" evidence="10">
    <location>
        <begin position="334"/>
        <end position="354"/>
    </location>
</feature>
<evidence type="ECO:0000256" key="8">
    <source>
        <dbReference type="ARBA" id="ARBA00023136"/>
    </source>
</evidence>
<evidence type="ECO:0000313" key="12">
    <source>
        <dbReference type="Proteomes" id="UP000681075"/>
    </source>
</evidence>
<dbReference type="GO" id="GO:0042910">
    <property type="term" value="F:xenobiotic transmembrane transporter activity"/>
    <property type="evidence" value="ECO:0007669"/>
    <property type="project" value="InterPro"/>
</dbReference>
<evidence type="ECO:0000256" key="7">
    <source>
        <dbReference type="ARBA" id="ARBA00023065"/>
    </source>
</evidence>
<proteinExistence type="predicted"/>
<dbReference type="InterPro" id="IPR048279">
    <property type="entry name" value="MdtK-like"/>
</dbReference>
<keyword evidence="4" id="KW-1003">Cell membrane</keyword>
<dbReference type="CDD" id="cd13131">
    <property type="entry name" value="MATE_NorM_like"/>
    <property type="match status" value="1"/>
</dbReference>
<comment type="subcellular location">
    <subcellularLocation>
        <location evidence="1">Cell inner membrane</location>
        <topology evidence="1">Multi-pass membrane protein</topology>
    </subcellularLocation>
</comment>
<evidence type="ECO:0000256" key="3">
    <source>
        <dbReference type="ARBA" id="ARBA00022449"/>
    </source>
</evidence>
<feature type="transmembrane region" description="Helical" evidence="10">
    <location>
        <begin position="294"/>
        <end position="313"/>
    </location>
</feature>
<feature type="transmembrane region" description="Helical" evidence="10">
    <location>
        <begin position="149"/>
        <end position="168"/>
    </location>
</feature>
<feature type="transmembrane region" description="Helical" evidence="10">
    <location>
        <begin position="210"/>
        <end position="233"/>
    </location>
</feature>
<evidence type="ECO:0000256" key="6">
    <source>
        <dbReference type="ARBA" id="ARBA00022989"/>
    </source>
</evidence>
<dbReference type="Pfam" id="PF01554">
    <property type="entry name" value="MatE"/>
    <property type="match status" value="2"/>
</dbReference>
<dbReference type="NCBIfam" id="TIGR00797">
    <property type="entry name" value="matE"/>
    <property type="match status" value="1"/>
</dbReference>
<dbReference type="PANTHER" id="PTHR43298">
    <property type="entry name" value="MULTIDRUG RESISTANCE PROTEIN NORM-RELATED"/>
    <property type="match status" value="1"/>
</dbReference>
<gene>
    <name evidence="11" type="primary">norM</name>
    <name evidence="11" type="ORF">TMPK1_29090</name>
</gene>
<feature type="transmembrane region" description="Helical" evidence="10">
    <location>
        <begin position="180"/>
        <end position="204"/>
    </location>
</feature>
<name>A0A8S8XF93_9PROT</name>
<dbReference type="PANTHER" id="PTHR43298:SF2">
    <property type="entry name" value="FMN_FAD EXPORTER YEEO-RELATED"/>
    <property type="match status" value="1"/>
</dbReference>
<dbReference type="PIRSF" id="PIRSF006603">
    <property type="entry name" value="DinF"/>
    <property type="match status" value="1"/>
</dbReference>
<keyword evidence="6 10" id="KW-1133">Transmembrane helix</keyword>
<keyword evidence="5 10" id="KW-0812">Transmembrane</keyword>
<accession>A0A8S8XF93</accession>
<keyword evidence="12" id="KW-1185">Reference proteome</keyword>
<keyword evidence="8 10" id="KW-0472">Membrane</keyword>
<feature type="transmembrane region" description="Helical" evidence="10">
    <location>
        <begin position="267"/>
        <end position="288"/>
    </location>
</feature>
<reference evidence="11" key="1">
    <citation type="submission" date="2021-02" db="EMBL/GenBank/DDBJ databases">
        <title>Genome sequence of Rhodospirillales sp. strain TMPK1 isolated from soil.</title>
        <authorList>
            <person name="Nakai R."/>
            <person name="Kusada H."/>
            <person name="Tamaki H."/>
        </authorList>
    </citation>
    <scope>NUCLEOTIDE SEQUENCE</scope>
    <source>
        <strain evidence="11">TMPK1</strain>
    </source>
</reference>
<feature type="transmembrane region" description="Helical" evidence="10">
    <location>
        <begin position="74"/>
        <end position="95"/>
    </location>
</feature>
<feature type="transmembrane region" description="Helical" evidence="10">
    <location>
        <begin position="412"/>
        <end position="433"/>
    </location>
</feature>
<evidence type="ECO:0000256" key="9">
    <source>
        <dbReference type="ARBA" id="ARBA00031636"/>
    </source>
</evidence>
<dbReference type="GO" id="GO:0015297">
    <property type="term" value="F:antiporter activity"/>
    <property type="evidence" value="ECO:0007669"/>
    <property type="project" value="UniProtKB-KW"/>
</dbReference>
<organism evidence="11 12">
    <name type="scientific">Roseiterribacter gracilis</name>
    <dbReference type="NCBI Taxonomy" id="2812848"/>
    <lineage>
        <taxon>Bacteria</taxon>
        <taxon>Pseudomonadati</taxon>
        <taxon>Pseudomonadota</taxon>
        <taxon>Alphaproteobacteria</taxon>
        <taxon>Rhodospirillales</taxon>
        <taxon>Roseiterribacteraceae</taxon>
        <taxon>Roseiterribacter</taxon>
    </lineage>
</organism>
<protein>
    <recommendedName>
        <fullName evidence="9">Multidrug-efflux transporter</fullName>
    </recommendedName>
</protein>
<keyword evidence="7" id="KW-0406">Ion transport</keyword>
<sequence>MQMPRSPDAAAGTKPGRIPSARIPVAQHVRETVRLAAPLAIAQIAQIAMAATDTILLGRLSSDALAAGGLSANIYFMLNIMLAGIVTACAVLVSQARGAKLEERVPVVYWSTLLLSLLLAVPSFAILSSIGPLLRALDEPPTLVANVELYLSVLRWGVPATLISNGLMRSFLPALEKPHLITAVSLSAVGLNGLLNYALIYGAWGFPQLGLIGSATATLTTIVGSALALLVIVHTKKSTRRWIHPVRAQLKIVWELLRVGLPISVTYGVELALFLAAGLMIAMFGTFASAAHQMVLNAASITFMVPMSIGQAANVRVGYWIGAGKGDEARRAGFVATGIGALFMSCTALVMLTVPQAIVSVYLDVHDPANAATVATALGLLVFAALFQVADGVQVIAFGALRGLKDTKVPMLIASVGYWGIGFVVAWALAFRFDYGPSGIWAGLFIGLFVVAIAMILRFARETRPGAPTLVRAMAQARK</sequence>
<evidence type="ECO:0000256" key="2">
    <source>
        <dbReference type="ARBA" id="ARBA00022448"/>
    </source>
</evidence>
<dbReference type="GO" id="GO:0006811">
    <property type="term" value="P:monoatomic ion transport"/>
    <property type="evidence" value="ECO:0007669"/>
    <property type="project" value="UniProtKB-KW"/>
</dbReference>